<keyword evidence="5" id="KW-0539">Nucleus</keyword>
<name>Q6BYE6_DEBHA</name>
<dbReference type="KEGG" id="dha:DEHA2A10164g"/>
<feature type="region of interest" description="Disordered" evidence="6">
    <location>
        <begin position="90"/>
        <end position="150"/>
    </location>
</feature>
<dbReference type="Proteomes" id="UP000000599">
    <property type="component" value="Chromosome A"/>
</dbReference>
<proteinExistence type="predicted"/>
<keyword evidence="8" id="KW-1185">Reference proteome</keyword>
<evidence type="ECO:0000256" key="3">
    <source>
        <dbReference type="ARBA" id="ARBA00022737"/>
    </source>
</evidence>
<feature type="compositionally biased region" description="Polar residues" evidence="6">
    <location>
        <begin position="287"/>
        <end position="319"/>
    </location>
</feature>
<feature type="compositionally biased region" description="Acidic residues" evidence="6">
    <location>
        <begin position="270"/>
        <end position="280"/>
    </location>
</feature>
<feature type="region of interest" description="Disordered" evidence="6">
    <location>
        <begin position="263"/>
        <end position="337"/>
    </location>
</feature>
<accession>Q6BYE6</accession>
<organism evidence="7 8">
    <name type="scientific">Debaryomyces hansenii (strain ATCC 36239 / CBS 767 / BCRC 21394 / JCM 1990 / NBRC 0083 / IGC 2968)</name>
    <name type="common">Yeast</name>
    <name type="synonym">Torulaspora hansenii</name>
    <dbReference type="NCBI Taxonomy" id="284592"/>
    <lineage>
        <taxon>Eukaryota</taxon>
        <taxon>Fungi</taxon>
        <taxon>Dikarya</taxon>
        <taxon>Ascomycota</taxon>
        <taxon>Saccharomycotina</taxon>
        <taxon>Pichiomycetes</taxon>
        <taxon>Debaryomycetaceae</taxon>
        <taxon>Debaryomyces</taxon>
    </lineage>
</organism>
<dbReference type="VEuPathDB" id="FungiDB:DEHA2A10164g"/>
<dbReference type="PANTHER" id="PTHR15263">
    <property type="entry name" value="I-KAPPA-B-LIKE PROTEIN IKBL"/>
    <property type="match status" value="1"/>
</dbReference>
<feature type="region of interest" description="Disordered" evidence="6">
    <location>
        <begin position="195"/>
        <end position="229"/>
    </location>
</feature>
<dbReference type="GO" id="GO:0005634">
    <property type="term" value="C:nucleus"/>
    <property type="evidence" value="ECO:0007669"/>
    <property type="project" value="UniProtKB-SubCell"/>
</dbReference>
<gene>
    <name evidence="7" type="ordered locus">DEHA2A10164g</name>
</gene>
<feature type="region of interest" description="Disordered" evidence="6">
    <location>
        <begin position="1"/>
        <end position="36"/>
    </location>
</feature>
<dbReference type="AlphaFoldDB" id="Q6BYE6"/>
<dbReference type="InParanoid" id="Q6BYE6"/>
<evidence type="ECO:0000313" key="7">
    <source>
        <dbReference type="EMBL" id="CAG84736.2"/>
    </source>
</evidence>
<dbReference type="HOGENOM" id="CLU_507113_0_0_1"/>
<protein>
    <submittedName>
        <fullName evidence="7">DEHA2A10164p</fullName>
    </submittedName>
</protein>
<feature type="compositionally biased region" description="Low complexity" evidence="6">
    <location>
        <begin position="218"/>
        <end position="228"/>
    </location>
</feature>
<dbReference type="GO" id="GO:0043124">
    <property type="term" value="P:negative regulation of canonical NF-kappaB signal transduction"/>
    <property type="evidence" value="ECO:0007669"/>
    <property type="project" value="InterPro"/>
</dbReference>
<dbReference type="OrthoDB" id="412109at2759"/>
<feature type="compositionally biased region" description="Polar residues" evidence="6">
    <location>
        <begin position="1"/>
        <end position="13"/>
    </location>
</feature>
<dbReference type="EMBL" id="CR382133">
    <property type="protein sequence ID" value="CAG84736.2"/>
    <property type="molecule type" value="Genomic_DNA"/>
</dbReference>
<feature type="region of interest" description="Disordered" evidence="6">
    <location>
        <begin position="155"/>
        <end position="174"/>
    </location>
</feature>
<comment type="subcellular location">
    <subcellularLocation>
        <location evidence="1">Nucleus</location>
    </subcellularLocation>
</comment>
<feature type="compositionally biased region" description="Polar residues" evidence="6">
    <location>
        <begin position="124"/>
        <end position="139"/>
    </location>
</feature>
<dbReference type="InterPro" id="IPR038753">
    <property type="entry name" value="NFKBIL1"/>
</dbReference>
<dbReference type="GeneID" id="2899596"/>
<dbReference type="PANTHER" id="PTHR15263:SF1">
    <property type="entry name" value="NF-KAPPA-B INHIBITOR-LIKE PROTEIN 1"/>
    <property type="match status" value="1"/>
</dbReference>
<keyword evidence="4" id="KW-0040">ANK repeat</keyword>
<evidence type="ECO:0000256" key="1">
    <source>
        <dbReference type="ARBA" id="ARBA00004123"/>
    </source>
</evidence>
<feature type="compositionally biased region" description="Acidic residues" evidence="6">
    <location>
        <begin position="107"/>
        <end position="123"/>
    </location>
</feature>
<reference evidence="7 8" key="1">
    <citation type="journal article" date="2004" name="Nature">
        <title>Genome evolution in yeasts.</title>
        <authorList>
            <consortium name="Genolevures"/>
            <person name="Dujon B."/>
            <person name="Sherman D."/>
            <person name="Fischer G."/>
            <person name="Durrens P."/>
            <person name="Casaregola S."/>
            <person name="Lafontaine I."/>
            <person name="de Montigny J."/>
            <person name="Marck C."/>
            <person name="Neuveglise C."/>
            <person name="Talla E."/>
            <person name="Goffard N."/>
            <person name="Frangeul L."/>
            <person name="Aigle M."/>
            <person name="Anthouard V."/>
            <person name="Babour A."/>
            <person name="Barbe V."/>
            <person name="Barnay S."/>
            <person name="Blanchin S."/>
            <person name="Beckerich J.M."/>
            <person name="Beyne E."/>
            <person name="Bleykasten C."/>
            <person name="Boisrame A."/>
            <person name="Boyer J."/>
            <person name="Cattolico L."/>
            <person name="Confanioleri F."/>
            <person name="de Daruvar A."/>
            <person name="Despons L."/>
            <person name="Fabre E."/>
            <person name="Fairhead C."/>
            <person name="Ferry-Dumazet H."/>
            <person name="Groppi A."/>
            <person name="Hantraye F."/>
            <person name="Hennequin C."/>
            <person name="Jauniaux N."/>
            <person name="Joyet P."/>
            <person name="Kachouri R."/>
            <person name="Kerrest A."/>
            <person name="Koszul R."/>
            <person name="Lemaire M."/>
            <person name="Lesur I."/>
            <person name="Ma L."/>
            <person name="Muller H."/>
            <person name="Nicaud J.M."/>
            <person name="Nikolski M."/>
            <person name="Oztas S."/>
            <person name="Ozier-Kalogeropoulos O."/>
            <person name="Pellenz S."/>
            <person name="Potier S."/>
            <person name="Richard G.F."/>
            <person name="Straub M.L."/>
            <person name="Suleau A."/>
            <person name="Swennene D."/>
            <person name="Tekaia F."/>
            <person name="Wesolowski-Louvel M."/>
            <person name="Westhof E."/>
            <person name="Wirth B."/>
            <person name="Zeniou-Meyer M."/>
            <person name="Zivanovic I."/>
            <person name="Bolotin-Fukuhara M."/>
            <person name="Thierry A."/>
            <person name="Bouchier C."/>
            <person name="Caudron B."/>
            <person name="Scarpelli C."/>
            <person name="Gaillardin C."/>
            <person name="Weissenbach J."/>
            <person name="Wincker P."/>
            <person name="Souciet J.L."/>
        </authorList>
    </citation>
    <scope>NUCLEOTIDE SEQUENCE [LARGE SCALE GENOMIC DNA]</scope>
    <source>
        <strain evidence="8">ATCC 36239 / CBS 767 / BCRC 21394 / JCM 1990 / NBRC 0083 / IGC 2968</strain>
    </source>
</reference>
<dbReference type="OMA" id="CPRQPKR"/>
<evidence type="ECO:0000313" key="8">
    <source>
        <dbReference type="Proteomes" id="UP000000599"/>
    </source>
</evidence>
<evidence type="ECO:0000256" key="2">
    <source>
        <dbReference type="ARBA" id="ARBA00022553"/>
    </source>
</evidence>
<keyword evidence="2" id="KW-0597">Phosphoprotein</keyword>
<evidence type="ECO:0000256" key="4">
    <source>
        <dbReference type="ARBA" id="ARBA00023043"/>
    </source>
</evidence>
<dbReference type="eggNOG" id="ENOG502RPV4">
    <property type="taxonomic scope" value="Eukaryota"/>
</dbReference>
<sequence>MMGHTNTHSSTPSKRIEEAPLKWYNNRNHDDSENESLVNSSFDFDMAGASTPLKMGKMPVGRGTGDISVSFSSPMKKLDNLHLESELDLDEGENHDELGNQTVVGESDTDDEYGPVYGEDYEESSSGATGGTPSESNGHGRQPPRYVNRRKRHLDSPSDIDMETPRQAQMTNTSVRSDMSICLNNSTNNTFKLSFSNSDSTPCPVQPRKKSKLKFKGSPSQQQTPSQTKLTKVKHLLNFENSIKTSVSQNPIMNKLSAMTNHDNDAWTHDDEEDEDDEDDYLPRDSLISSPQQTSTLNTTVNSNQNIQSTPISQSTPANSRPPTPSHSPQVPIMDEFGDSINGYKFVKPTRKPQHAYYNYQTPTNKILRSQELKTSYNRNEYDTHSAGNLNNGKYKIVGDLPMSSAGLMDEAEVDLHVGDKRINDPYLQAVSETNSDQERISIRNLYFQSFNSSDLSQLKLPLLTMFRANTMSTEEIVKLINDRQPISSFYEYIKSEDEDVLDLLKRERLRWHPDKWVSKLRSHLPKENLVINKQVIDSLSQSLNSIIENHKQ</sequence>
<evidence type="ECO:0000256" key="6">
    <source>
        <dbReference type="SAM" id="MobiDB-lite"/>
    </source>
</evidence>
<evidence type="ECO:0000256" key="5">
    <source>
        <dbReference type="ARBA" id="ARBA00023242"/>
    </source>
</evidence>
<keyword evidence="3" id="KW-0677">Repeat</keyword>
<dbReference type="RefSeq" id="XP_456773.2">
    <property type="nucleotide sequence ID" value="XM_456773.1"/>
</dbReference>